<sequence>MPYHGINAHLEPFLPYIEKAPSTPLNTPWHLPNSLSRPISIGTVKSWLATCDRHHGTHCNRGPQLAASDQQPTFLIDVRRACLVLAAPDAVYATLSYVWGQARGGADFSLTSDTRHDLQIEGSLDKVDLPRTIRDAMRFVAALDVPYLWVDRLCIIQDSVEHKHGQIKAMASIYSNSCFTIIAAQSHDASGPLSSRPLRSPAPDRWSTLRSISKSLVSLTKVIGPSKRAAVPSVDPTSPWRRPQTDRDVMAVMSADLLRTIWYSRGWTFQEFLFSRRKIIFHNNTINW</sequence>
<keyword evidence="3" id="KW-1185">Reference proteome</keyword>
<dbReference type="InterPro" id="IPR010730">
    <property type="entry name" value="HET"/>
</dbReference>
<evidence type="ECO:0000259" key="1">
    <source>
        <dbReference type="Pfam" id="PF06985"/>
    </source>
</evidence>
<organism evidence="2 3">
    <name type="scientific">Cercophora newfieldiana</name>
    <dbReference type="NCBI Taxonomy" id="92897"/>
    <lineage>
        <taxon>Eukaryota</taxon>
        <taxon>Fungi</taxon>
        <taxon>Dikarya</taxon>
        <taxon>Ascomycota</taxon>
        <taxon>Pezizomycotina</taxon>
        <taxon>Sordariomycetes</taxon>
        <taxon>Sordariomycetidae</taxon>
        <taxon>Sordariales</taxon>
        <taxon>Lasiosphaeriaceae</taxon>
        <taxon>Cercophora</taxon>
    </lineage>
</organism>
<dbReference type="Pfam" id="PF06985">
    <property type="entry name" value="HET"/>
    <property type="match status" value="1"/>
</dbReference>
<dbReference type="PANTHER" id="PTHR33112">
    <property type="entry name" value="DOMAIN PROTEIN, PUTATIVE-RELATED"/>
    <property type="match status" value="1"/>
</dbReference>
<dbReference type="Proteomes" id="UP001174936">
    <property type="component" value="Unassembled WGS sequence"/>
</dbReference>
<comment type="caution">
    <text evidence="2">The sequence shown here is derived from an EMBL/GenBank/DDBJ whole genome shotgun (WGS) entry which is preliminary data.</text>
</comment>
<proteinExistence type="predicted"/>
<accession>A0AA40CZF8</accession>
<reference evidence="2" key="1">
    <citation type="submission" date="2023-06" db="EMBL/GenBank/DDBJ databases">
        <title>Genome-scale phylogeny and comparative genomics of the fungal order Sordariales.</title>
        <authorList>
            <consortium name="Lawrence Berkeley National Laboratory"/>
            <person name="Hensen N."/>
            <person name="Bonometti L."/>
            <person name="Westerberg I."/>
            <person name="Brannstrom I.O."/>
            <person name="Guillou S."/>
            <person name="Cros-Aarteil S."/>
            <person name="Calhoun S."/>
            <person name="Haridas S."/>
            <person name="Kuo A."/>
            <person name="Mondo S."/>
            <person name="Pangilinan J."/>
            <person name="Riley R."/>
            <person name="Labutti K."/>
            <person name="Andreopoulos B."/>
            <person name="Lipzen A."/>
            <person name="Chen C."/>
            <person name="Yanf M."/>
            <person name="Daum C."/>
            <person name="Ng V."/>
            <person name="Clum A."/>
            <person name="Steindorff A."/>
            <person name="Ohm R."/>
            <person name="Martin F."/>
            <person name="Silar P."/>
            <person name="Natvig D."/>
            <person name="Lalanne C."/>
            <person name="Gautier V."/>
            <person name="Ament-Velasquez S.L."/>
            <person name="Kruys A."/>
            <person name="Hutchinson M.I."/>
            <person name="Powell A.J."/>
            <person name="Barry K."/>
            <person name="Miller A.N."/>
            <person name="Grigoriev I.V."/>
            <person name="Debuchy R."/>
            <person name="Gladieux P."/>
            <person name="Thoren M.H."/>
            <person name="Johannesson H."/>
        </authorList>
    </citation>
    <scope>NUCLEOTIDE SEQUENCE</scope>
    <source>
        <strain evidence="2">SMH2532-1</strain>
    </source>
</reference>
<name>A0AA40CZF8_9PEZI</name>
<feature type="non-terminal residue" evidence="2">
    <location>
        <position position="288"/>
    </location>
</feature>
<gene>
    <name evidence="2" type="ORF">B0T16DRAFT_292928</name>
</gene>
<protein>
    <submittedName>
        <fullName evidence="2">Heterokaryon incompatibility protein-domain-containing protein</fullName>
    </submittedName>
</protein>
<evidence type="ECO:0000313" key="2">
    <source>
        <dbReference type="EMBL" id="KAK0654893.1"/>
    </source>
</evidence>
<feature type="domain" description="Heterokaryon incompatibility" evidence="1">
    <location>
        <begin position="92"/>
        <end position="271"/>
    </location>
</feature>
<evidence type="ECO:0000313" key="3">
    <source>
        <dbReference type="Proteomes" id="UP001174936"/>
    </source>
</evidence>
<dbReference type="EMBL" id="JAULSV010000001">
    <property type="protein sequence ID" value="KAK0654893.1"/>
    <property type="molecule type" value="Genomic_DNA"/>
</dbReference>
<dbReference type="AlphaFoldDB" id="A0AA40CZF8"/>
<dbReference type="PANTHER" id="PTHR33112:SF16">
    <property type="entry name" value="HETEROKARYON INCOMPATIBILITY DOMAIN-CONTAINING PROTEIN"/>
    <property type="match status" value="1"/>
</dbReference>